<evidence type="ECO:0000313" key="4">
    <source>
        <dbReference type="Proteomes" id="UP000005237"/>
    </source>
</evidence>
<feature type="domain" description="Death" evidence="2">
    <location>
        <begin position="20"/>
        <end position="98"/>
    </location>
</feature>
<name>A0A8R1I9S7_CAEJA</name>
<dbReference type="FunFam" id="1.10.533.10:FF:000094">
    <property type="entry name" value="Interleukin-1 receptor-associated kinase"/>
    <property type="match status" value="1"/>
</dbReference>
<dbReference type="Proteomes" id="UP000005237">
    <property type="component" value="Unassembled WGS sequence"/>
</dbReference>
<organism evidence="3 4">
    <name type="scientific">Caenorhabditis japonica</name>
    <dbReference type="NCBI Taxonomy" id="281687"/>
    <lineage>
        <taxon>Eukaryota</taxon>
        <taxon>Metazoa</taxon>
        <taxon>Ecdysozoa</taxon>
        <taxon>Nematoda</taxon>
        <taxon>Chromadorea</taxon>
        <taxon>Rhabditida</taxon>
        <taxon>Rhabditina</taxon>
        <taxon>Rhabditomorpha</taxon>
        <taxon>Rhabditoidea</taxon>
        <taxon>Rhabditidae</taxon>
        <taxon>Peloderinae</taxon>
        <taxon>Caenorhabditis</taxon>
    </lineage>
</organism>
<dbReference type="SUPFAM" id="SSF47986">
    <property type="entry name" value="DEATH domain"/>
    <property type="match status" value="1"/>
</dbReference>
<protein>
    <submittedName>
        <fullName evidence="3">Death domain-containing protein</fullName>
    </submittedName>
</protein>
<evidence type="ECO:0000313" key="3">
    <source>
        <dbReference type="EnsemblMetazoa" id="CJA22604a.1"/>
    </source>
</evidence>
<proteinExistence type="predicted"/>
<keyword evidence="4" id="KW-1185">Reference proteome</keyword>
<dbReference type="InterPro" id="IPR011029">
    <property type="entry name" value="DEATH-like_dom_sf"/>
</dbReference>
<reference evidence="4" key="1">
    <citation type="submission" date="2010-08" db="EMBL/GenBank/DDBJ databases">
        <authorList>
            <consortium name="Caenorhabditis japonica Sequencing Consortium"/>
            <person name="Wilson R.K."/>
        </authorList>
    </citation>
    <scope>NUCLEOTIDE SEQUENCE [LARGE SCALE GENOMIC DNA]</scope>
    <source>
        <strain evidence="4">DF5081</strain>
    </source>
</reference>
<dbReference type="GO" id="GO:0007165">
    <property type="term" value="P:signal transduction"/>
    <property type="evidence" value="ECO:0007669"/>
    <property type="project" value="InterPro"/>
</dbReference>
<dbReference type="Pfam" id="PF00531">
    <property type="entry name" value="Death"/>
    <property type="match status" value="1"/>
</dbReference>
<feature type="region of interest" description="Disordered" evidence="1">
    <location>
        <begin position="117"/>
        <end position="151"/>
    </location>
</feature>
<dbReference type="AlphaFoldDB" id="A0A8R1I9S7"/>
<reference evidence="3" key="2">
    <citation type="submission" date="2022-06" db="UniProtKB">
        <authorList>
            <consortium name="EnsemblMetazoa"/>
        </authorList>
    </citation>
    <scope>IDENTIFICATION</scope>
    <source>
        <strain evidence="3">DF5081</strain>
    </source>
</reference>
<sequence>MGEPLNLSQITLISFMKRDILQQICDILDTDNTWETIAAYMPGIHLKDVEACKKFASFSQSPSKLLLRVWCAKGYTTNHLYQLFAKTKLIRLMRIIKPEVNEKFYYLEDKVLNLSKKSTKPKVNPPGSQSASRCKKTESKESSPAPTQSTS</sequence>
<feature type="compositionally biased region" description="Polar residues" evidence="1">
    <location>
        <begin position="142"/>
        <end position="151"/>
    </location>
</feature>
<dbReference type="InterPro" id="IPR000488">
    <property type="entry name" value="Death_dom"/>
</dbReference>
<evidence type="ECO:0000256" key="1">
    <source>
        <dbReference type="SAM" id="MobiDB-lite"/>
    </source>
</evidence>
<evidence type="ECO:0000259" key="2">
    <source>
        <dbReference type="Pfam" id="PF00531"/>
    </source>
</evidence>
<dbReference type="Gene3D" id="1.10.533.10">
    <property type="entry name" value="Death Domain, Fas"/>
    <property type="match status" value="1"/>
</dbReference>
<dbReference type="EnsemblMetazoa" id="CJA22604a.1">
    <property type="protein sequence ID" value="CJA22604a.1"/>
    <property type="gene ID" value="WBGene00178176"/>
</dbReference>
<accession>A0A8R1I9S7</accession>